<sequence length="180" mass="18849">MKKTSQGFTLVELLVVIAIIAVLAAVVVVIVNPVELTKRSRDAVRMSDLATIAQAVNLVVQETTTSVAPPSDWTTFYCVGGITAPATTCSDNSKDGTRANNGTGWVKIDLTTQTTVNLPTLPIDPTNDIVSGLVYQYIANATGYELTAKFESAQYASKMTGDGGSGSNAGLYQIGSNIGL</sequence>
<keyword evidence="1" id="KW-1133">Transmembrane helix</keyword>
<dbReference type="NCBIfam" id="TIGR02532">
    <property type="entry name" value="IV_pilin_GFxxxE"/>
    <property type="match status" value="1"/>
</dbReference>
<comment type="caution">
    <text evidence="2">The sequence shown here is derived from an EMBL/GenBank/DDBJ whole genome shotgun (WGS) entry which is preliminary data.</text>
</comment>
<gene>
    <name evidence="2" type="ORF">A3D25_03215</name>
</gene>
<evidence type="ECO:0000256" key="1">
    <source>
        <dbReference type="SAM" id="Phobius"/>
    </source>
</evidence>
<reference evidence="2 3" key="1">
    <citation type="journal article" date="2016" name="Nat. Commun.">
        <title>Thousands of microbial genomes shed light on interconnected biogeochemical processes in an aquifer system.</title>
        <authorList>
            <person name="Anantharaman K."/>
            <person name="Brown C.T."/>
            <person name="Hug L.A."/>
            <person name="Sharon I."/>
            <person name="Castelle C.J."/>
            <person name="Probst A.J."/>
            <person name="Thomas B.C."/>
            <person name="Singh A."/>
            <person name="Wilkins M.J."/>
            <person name="Karaoz U."/>
            <person name="Brodie E.L."/>
            <person name="Williams K.H."/>
            <person name="Hubbard S.S."/>
            <person name="Banfield J.F."/>
        </authorList>
    </citation>
    <scope>NUCLEOTIDE SEQUENCE [LARGE SCALE GENOMIC DNA]</scope>
</reference>
<organism evidence="2 3">
    <name type="scientific">Candidatus Daviesbacteria bacterium RIFCSPHIGHO2_02_FULL_43_12</name>
    <dbReference type="NCBI Taxonomy" id="1797776"/>
    <lineage>
        <taxon>Bacteria</taxon>
        <taxon>Candidatus Daviesiibacteriota</taxon>
    </lineage>
</organism>
<dbReference type="InterPro" id="IPR045584">
    <property type="entry name" value="Pilin-like"/>
</dbReference>
<accession>A0A1F5KGH2</accession>
<evidence type="ECO:0000313" key="2">
    <source>
        <dbReference type="EMBL" id="OGE39711.1"/>
    </source>
</evidence>
<dbReference type="AlphaFoldDB" id="A0A1F5KGH2"/>
<dbReference type="SUPFAM" id="SSF54523">
    <property type="entry name" value="Pili subunits"/>
    <property type="match status" value="1"/>
</dbReference>
<proteinExistence type="predicted"/>
<dbReference type="Gene3D" id="3.30.700.10">
    <property type="entry name" value="Glycoprotein, Type 4 Pilin"/>
    <property type="match status" value="1"/>
</dbReference>
<dbReference type="EMBL" id="MFDD01000015">
    <property type="protein sequence ID" value="OGE39711.1"/>
    <property type="molecule type" value="Genomic_DNA"/>
</dbReference>
<protein>
    <recommendedName>
        <fullName evidence="4">Type II secretion system protein GspG C-terminal domain-containing protein</fullName>
    </recommendedName>
</protein>
<name>A0A1F5KGH2_9BACT</name>
<keyword evidence="1" id="KW-0812">Transmembrane</keyword>
<dbReference type="PROSITE" id="PS00409">
    <property type="entry name" value="PROKAR_NTER_METHYL"/>
    <property type="match status" value="1"/>
</dbReference>
<evidence type="ECO:0000313" key="3">
    <source>
        <dbReference type="Proteomes" id="UP000177328"/>
    </source>
</evidence>
<evidence type="ECO:0008006" key="4">
    <source>
        <dbReference type="Google" id="ProtNLM"/>
    </source>
</evidence>
<dbReference type="Proteomes" id="UP000177328">
    <property type="component" value="Unassembled WGS sequence"/>
</dbReference>
<feature type="transmembrane region" description="Helical" evidence="1">
    <location>
        <begin position="7"/>
        <end position="31"/>
    </location>
</feature>
<dbReference type="Pfam" id="PF07963">
    <property type="entry name" value="N_methyl"/>
    <property type="match status" value="1"/>
</dbReference>
<keyword evidence="1" id="KW-0472">Membrane</keyword>
<dbReference type="InterPro" id="IPR012902">
    <property type="entry name" value="N_methyl_site"/>
</dbReference>